<evidence type="ECO:0000313" key="1">
    <source>
        <dbReference type="EMBL" id="MCX8525255.1"/>
    </source>
</evidence>
<evidence type="ECO:0000313" key="2">
    <source>
        <dbReference type="Proteomes" id="UP001073122"/>
    </source>
</evidence>
<comment type="caution">
    <text evidence="1">The sequence shown here is derived from an EMBL/GenBank/DDBJ whole genome shotgun (WGS) entry which is preliminary data.</text>
</comment>
<name>A0ABT3XUD6_9FLAO</name>
<dbReference type="Proteomes" id="UP001073122">
    <property type="component" value="Unassembled WGS sequence"/>
</dbReference>
<reference evidence="1" key="1">
    <citation type="submission" date="2022-10" db="EMBL/GenBank/DDBJ databases">
        <title>Chryseobacterium sp. nov., a novel bacterial species.</title>
        <authorList>
            <person name="Cao Y."/>
        </authorList>
    </citation>
    <scope>NUCLEOTIDE SEQUENCE</scope>
    <source>
        <strain evidence="1">CCTCC AB2015118</strain>
    </source>
</reference>
<proteinExistence type="predicted"/>
<organism evidence="1 2">
    <name type="scientific">Chryseobacterium formosus</name>
    <dbReference type="NCBI Taxonomy" id="1537363"/>
    <lineage>
        <taxon>Bacteria</taxon>
        <taxon>Pseudomonadati</taxon>
        <taxon>Bacteroidota</taxon>
        <taxon>Flavobacteriia</taxon>
        <taxon>Flavobacteriales</taxon>
        <taxon>Weeksellaceae</taxon>
        <taxon>Chryseobacterium group</taxon>
        <taxon>Chryseobacterium</taxon>
    </lineage>
</organism>
<dbReference type="EMBL" id="JAOVZW010000018">
    <property type="protein sequence ID" value="MCX8525255.1"/>
    <property type="molecule type" value="Genomic_DNA"/>
</dbReference>
<keyword evidence="2" id="KW-1185">Reference proteome</keyword>
<accession>A0ABT3XUD6</accession>
<protein>
    <submittedName>
        <fullName evidence="1">Uncharacterized protein</fullName>
    </submittedName>
</protein>
<sequence>MKKNTNLIFQNLMLQGIMWRLGSFFYLLFIFTSVSLFASENPSSETFVHANSVVETAQTDQVENNAIHIAEGTVIFGLDSMSQKVEVKHFTKERSFQKAATKKNISGTAVEKITQKVKAQHKESSPEATAHLYSHQSKSSFEVSKQQCGVGTLAFNHSFKAITVHYNSTVSLAHLSKIIATHKYAFSFTRNTMHAHSFSRPPPFNLS</sequence>
<gene>
    <name evidence="1" type="ORF">OF897_15145</name>
</gene>
<dbReference type="RefSeq" id="WP_267266517.1">
    <property type="nucleotide sequence ID" value="NZ_JAOVZW010000018.1"/>
</dbReference>